<dbReference type="InterPro" id="IPR017907">
    <property type="entry name" value="Znf_RING_CS"/>
</dbReference>
<keyword evidence="9" id="KW-1185">Reference proteome</keyword>
<dbReference type="InterPro" id="IPR001841">
    <property type="entry name" value="Znf_RING"/>
</dbReference>
<evidence type="ECO:0000313" key="8">
    <source>
        <dbReference type="Ensembl" id="ENSOGAP00000017425.1"/>
    </source>
</evidence>
<dbReference type="SMART" id="SM00184">
    <property type="entry name" value="RING"/>
    <property type="match status" value="1"/>
</dbReference>
<dbReference type="Gene3D" id="3.30.160.60">
    <property type="entry name" value="Classic Zinc Finger"/>
    <property type="match status" value="1"/>
</dbReference>
<keyword evidence="2 4" id="KW-0863">Zinc-finger</keyword>
<evidence type="ECO:0000256" key="2">
    <source>
        <dbReference type="ARBA" id="ARBA00022771"/>
    </source>
</evidence>
<dbReference type="InterPro" id="IPR003877">
    <property type="entry name" value="SPRY_dom"/>
</dbReference>
<dbReference type="CDD" id="cd15828">
    <property type="entry name" value="SPRY_PRY_TRIM60"/>
    <property type="match status" value="1"/>
</dbReference>
<dbReference type="AlphaFoldDB" id="H0XMT4"/>
<dbReference type="PROSITE" id="PS50119">
    <property type="entry name" value="ZF_BBOX"/>
    <property type="match status" value="1"/>
</dbReference>
<proteinExistence type="predicted"/>
<dbReference type="PROSITE" id="PS50188">
    <property type="entry name" value="B302_SPRY"/>
    <property type="match status" value="1"/>
</dbReference>
<reference evidence="8" key="3">
    <citation type="submission" date="2025-09" db="UniProtKB">
        <authorList>
            <consortium name="Ensembl"/>
        </authorList>
    </citation>
    <scope>IDENTIFICATION</scope>
</reference>
<dbReference type="PANTHER" id="PTHR24103">
    <property type="entry name" value="E3 UBIQUITIN-PROTEIN LIGASE TRIM"/>
    <property type="match status" value="1"/>
</dbReference>
<dbReference type="InterPro" id="IPR050143">
    <property type="entry name" value="TRIM/RBCC"/>
</dbReference>
<evidence type="ECO:0000256" key="4">
    <source>
        <dbReference type="PROSITE-ProRule" id="PRU00024"/>
    </source>
</evidence>
<organism evidence="8 9">
    <name type="scientific">Otolemur garnettii</name>
    <name type="common">Small-eared galago</name>
    <name type="synonym">Garnett's greater bushbaby</name>
    <dbReference type="NCBI Taxonomy" id="30611"/>
    <lineage>
        <taxon>Eukaryota</taxon>
        <taxon>Metazoa</taxon>
        <taxon>Chordata</taxon>
        <taxon>Craniata</taxon>
        <taxon>Vertebrata</taxon>
        <taxon>Euteleostomi</taxon>
        <taxon>Mammalia</taxon>
        <taxon>Eutheria</taxon>
        <taxon>Euarchontoglires</taxon>
        <taxon>Primates</taxon>
        <taxon>Strepsirrhini</taxon>
        <taxon>Lorisiformes</taxon>
        <taxon>Galagidae</taxon>
        <taxon>Otolemur</taxon>
    </lineage>
</organism>
<dbReference type="GO" id="GO:0008270">
    <property type="term" value="F:zinc ion binding"/>
    <property type="evidence" value="ECO:0007669"/>
    <property type="project" value="UniProtKB-KW"/>
</dbReference>
<dbReference type="PROSITE" id="PS00518">
    <property type="entry name" value="ZF_RING_1"/>
    <property type="match status" value="1"/>
</dbReference>
<dbReference type="Pfam" id="PF15227">
    <property type="entry name" value="zf-C3HC4_4"/>
    <property type="match status" value="1"/>
</dbReference>
<keyword evidence="1" id="KW-0479">Metal-binding</keyword>
<dbReference type="PROSITE" id="PS50089">
    <property type="entry name" value="ZF_RING_2"/>
    <property type="match status" value="1"/>
</dbReference>
<dbReference type="Proteomes" id="UP000005225">
    <property type="component" value="Unassembled WGS sequence"/>
</dbReference>
<dbReference type="SUPFAM" id="SSF49899">
    <property type="entry name" value="Concanavalin A-like lectins/glucanases"/>
    <property type="match status" value="1"/>
</dbReference>
<dbReference type="InterPro" id="IPR003879">
    <property type="entry name" value="Butyrophylin_SPRY"/>
</dbReference>
<dbReference type="HOGENOM" id="CLU_013137_0_3_1"/>
<evidence type="ECO:0000256" key="1">
    <source>
        <dbReference type="ARBA" id="ARBA00022723"/>
    </source>
</evidence>
<dbReference type="Ensembl" id="ENSOGAT00000033407.1">
    <property type="protein sequence ID" value="ENSOGAP00000017425.1"/>
    <property type="gene ID" value="ENSOGAG00000030170.1"/>
</dbReference>
<dbReference type="EMBL" id="AAQR03183532">
    <property type="status" value="NOT_ANNOTATED_CDS"/>
    <property type="molecule type" value="Genomic_DNA"/>
</dbReference>
<keyword evidence="3" id="KW-0862">Zinc</keyword>
<reference evidence="8" key="2">
    <citation type="submission" date="2025-08" db="UniProtKB">
        <authorList>
            <consortium name="Ensembl"/>
        </authorList>
    </citation>
    <scope>IDENTIFICATION</scope>
</reference>
<dbReference type="InterPro" id="IPR043136">
    <property type="entry name" value="B30.2/SPRY_sf"/>
</dbReference>
<dbReference type="Gene3D" id="2.60.120.920">
    <property type="match status" value="1"/>
</dbReference>
<name>H0XMT4_OTOGA</name>
<feature type="domain" description="B box-type" evidence="6">
    <location>
        <begin position="92"/>
        <end position="133"/>
    </location>
</feature>
<dbReference type="InterPro" id="IPR035786">
    <property type="entry name" value="SPRY/PRY_TRIM60"/>
</dbReference>
<dbReference type="Pfam" id="PF00643">
    <property type="entry name" value="zf-B_box"/>
    <property type="match status" value="1"/>
</dbReference>
<dbReference type="STRING" id="30611.ENSOGAP00000017425"/>
<dbReference type="InterPro" id="IPR000315">
    <property type="entry name" value="Znf_B-box"/>
</dbReference>
<dbReference type="InterPro" id="IPR013083">
    <property type="entry name" value="Znf_RING/FYVE/PHD"/>
</dbReference>
<dbReference type="Pfam" id="PF13765">
    <property type="entry name" value="PRY"/>
    <property type="match status" value="1"/>
</dbReference>
<dbReference type="eggNOG" id="KOG2177">
    <property type="taxonomic scope" value="Eukaryota"/>
</dbReference>
<dbReference type="SUPFAM" id="SSF57850">
    <property type="entry name" value="RING/U-box"/>
    <property type="match status" value="1"/>
</dbReference>
<dbReference type="SMART" id="SM00589">
    <property type="entry name" value="PRY"/>
    <property type="match status" value="1"/>
</dbReference>
<dbReference type="InterPro" id="IPR001870">
    <property type="entry name" value="B30.2/SPRY"/>
</dbReference>
<accession>H0XMT4</accession>
<dbReference type="InterPro" id="IPR006574">
    <property type="entry name" value="PRY"/>
</dbReference>
<protein>
    <submittedName>
        <fullName evidence="8">Tripartite motif containing 61</fullName>
    </submittedName>
</protein>
<dbReference type="SUPFAM" id="SSF57845">
    <property type="entry name" value="B-box zinc-binding domain"/>
    <property type="match status" value="1"/>
</dbReference>
<evidence type="ECO:0000313" key="9">
    <source>
        <dbReference type="Proteomes" id="UP000005225"/>
    </source>
</evidence>
<reference evidence="9" key="1">
    <citation type="submission" date="2011-03" db="EMBL/GenBank/DDBJ databases">
        <title>Version 3 of the genome sequence of Otolemur garnettii (Bushbaby).</title>
        <authorList>
            <consortium name="The Broad Institute Genome Sequencing Platform"/>
            <person name="Di Palma F."/>
            <person name="Johnson J."/>
            <person name="Lander E.S."/>
            <person name="Lindblad-Toh K."/>
            <person name="Jaffe D.B."/>
            <person name="Gnerre S."/>
            <person name="MacCallum I."/>
            <person name="Przybylski D."/>
            <person name="Ribeiro F.J."/>
            <person name="Burton J.N."/>
            <person name="Walker B.J."/>
            <person name="Sharpe T."/>
            <person name="Hall G."/>
        </authorList>
    </citation>
    <scope>NUCLEOTIDE SEQUENCE [LARGE SCALE GENOMIC DNA]</scope>
</reference>
<evidence type="ECO:0000256" key="3">
    <source>
        <dbReference type="ARBA" id="ARBA00022833"/>
    </source>
</evidence>
<dbReference type="InParanoid" id="H0XMT4"/>
<dbReference type="Pfam" id="PF00622">
    <property type="entry name" value="SPRY"/>
    <property type="match status" value="1"/>
</dbReference>
<feature type="domain" description="B30.2/SPRY" evidence="7">
    <location>
        <begin position="277"/>
        <end position="473"/>
    </location>
</feature>
<sequence length="473" mass="54468">VEFVTVLADLQAEASCPICLDYLTDPVTICCGHNFCHSCISMSWKDLEGSFPCPSCRFCCPERKFISNQQLGNLTEMAKLIQIRGTKRRRQEETHVCEKHNQVLTLFCEKDQEVLCLQCSASAGHQHHRVWPIEKAAPAHRKNLESYIAAWEESVELFGKVLTMQTRKSLELEKKVKSRRKEVKSEFEQLRLFLQNQQETILRQLQDEEVDVLAKLNENLTKISDHASSVKCLLKEIETKYAKSKLELLASVKSIYHRYKTLKCPEPFSCKLEEYGYSFPPQYSGLNKIIKRFRVDVILDPLTAHRKLIVSEDRKAVRYGDTPHNLPHNKERFYLCPAVVGSKRYQLGRKYWEVEVKDKPEWVVGVCDQSLPRRKKTQNQPMSVQHGLWGIGRCSKSNYIVLGPKKVNLLPKVIPSKVGIFLDFEMSRVSFYNLSDGSLLYMLNDNFTGPLWPYFYTGTDSKPLKICTGTGSE</sequence>
<dbReference type="PRINTS" id="PR01407">
    <property type="entry name" value="BUTYPHLNCDUF"/>
</dbReference>
<dbReference type="SMART" id="SM00336">
    <property type="entry name" value="BBOX"/>
    <property type="match status" value="1"/>
</dbReference>
<dbReference type="SMART" id="SM00449">
    <property type="entry name" value="SPRY"/>
    <property type="match status" value="1"/>
</dbReference>
<dbReference type="Gene3D" id="3.30.40.10">
    <property type="entry name" value="Zinc/RING finger domain, C3HC4 (zinc finger)"/>
    <property type="match status" value="1"/>
</dbReference>
<dbReference type="GeneTree" id="ENSGT00940000155329"/>
<evidence type="ECO:0000259" key="6">
    <source>
        <dbReference type="PROSITE" id="PS50119"/>
    </source>
</evidence>
<dbReference type="OMA" id="GALWPYF"/>
<dbReference type="CDD" id="cd16607">
    <property type="entry name" value="RING-HC_TRIM60-like_C-IV"/>
    <property type="match status" value="1"/>
</dbReference>
<dbReference type="FunFam" id="2.60.120.920:FF:000004">
    <property type="entry name" value="Butyrophilin subfamily 1 member A1"/>
    <property type="match status" value="1"/>
</dbReference>
<evidence type="ECO:0000259" key="5">
    <source>
        <dbReference type="PROSITE" id="PS50089"/>
    </source>
</evidence>
<feature type="domain" description="RING-type" evidence="5">
    <location>
        <begin position="16"/>
        <end position="57"/>
    </location>
</feature>
<dbReference type="InterPro" id="IPR013320">
    <property type="entry name" value="ConA-like_dom_sf"/>
</dbReference>
<gene>
    <name evidence="8" type="primary">LOC100953535</name>
</gene>
<evidence type="ECO:0000259" key="7">
    <source>
        <dbReference type="PROSITE" id="PS50188"/>
    </source>
</evidence>